<dbReference type="AlphaFoldDB" id="A0A3S5BVC2"/>
<proteinExistence type="predicted"/>
<dbReference type="Proteomes" id="UP000270988">
    <property type="component" value="Chromosome"/>
</dbReference>
<protein>
    <submittedName>
        <fullName evidence="1">Uncharacterized protein</fullName>
    </submittedName>
</protein>
<dbReference type="EMBL" id="LR134521">
    <property type="protein sequence ID" value="VEJ30720.1"/>
    <property type="molecule type" value="Genomic_DNA"/>
</dbReference>
<reference evidence="1 2" key="1">
    <citation type="submission" date="2018-12" db="EMBL/GenBank/DDBJ databases">
        <authorList>
            <consortium name="Pathogen Informatics"/>
        </authorList>
    </citation>
    <scope>NUCLEOTIDE SEQUENCE [LARGE SCALE GENOMIC DNA]</scope>
    <source>
        <strain evidence="1 2">NCTC10918</strain>
    </source>
</reference>
<accession>A0A3S5BVC2</accession>
<name>A0A3S5BVC2_9MICC</name>
<evidence type="ECO:0000313" key="2">
    <source>
        <dbReference type="Proteomes" id="UP000270988"/>
    </source>
</evidence>
<organism evidence="1 2">
    <name type="scientific">Rothia dentocariosa</name>
    <dbReference type="NCBI Taxonomy" id="2047"/>
    <lineage>
        <taxon>Bacteria</taxon>
        <taxon>Bacillati</taxon>
        <taxon>Actinomycetota</taxon>
        <taxon>Actinomycetes</taxon>
        <taxon>Micrococcales</taxon>
        <taxon>Micrococcaceae</taxon>
        <taxon>Rothia</taxon>
    </lineage>
</organism>
<evidence type="ECO:0000313" key="1">
    <source>
        <dbReference type="EMBL" id="VEJ30720.1"/>
    </source>
</evidence>
<sequence>MQLGVLRFITKIPLNSLKYVVFLDGTTNLIIALRHKSSHLHEQ</sequence>
<gene>
    <name evidence="1" type="ORF">NCTC10918_02006</name>
</gene>